<dbReference type="Proteomes" id="UP000254711">
    <property type="component" value="Unassembled WGS sequence"/>
</dbReference>
<dbReference type="OrthoDB" id="9810135at2"/>
<gene>
    <name evidence="18" type="ORF">DVT68_10690</name>
</gene>
<evidence type="ECO:0000256" key="3">
    <source>
        <dbReference type="ARBA" id="ARBA00022763"/>
    </source>
</evidence>
<dbReference type="GO" id="GO:0009338">
    <property type="term" value="C:exodeoxyribonuclease V complex"/>
    <property type="evidence" value="ECO:0007669"/>
    <property type="project" value="TreeGrafter"/>
</dbReference>
<dbReference type="GO" id="GO:0000725">
    <property type="term" value="P:recombinational repair"/>
    <property type="evidence" value="ECO:0007669"/>
    <property type="project" value="TreeGrafter"/>
</dbReference>
<dbReference type="GO" id="GO:0004519">
    <property type="term" value="F:endonuclease activity"/>
    <property type="evidence" value="ECO:0007669"/>
    <property type="project" value="UniProtKB-KW"/>
</dbReference>
<evidence type="ECO:0000256" key="14">
    <source>
        <dbReference type="PROSITE-ProRule" id="PRU00560"/>
    </source>
</evidence>
<accession>A0A370K8J0</accession>
<evidence type="ECO:0000256" key="8">
    <source>
        <dbReference type="ARBA" id="ARBA00023125"/>
    </source>
</evidence>
<keyword evidence="4 14" id="KW-0378">Hydrolase</keyword>
<dbReference type="GO" id="GO:0005829">
    <property type="term" value="C:cytosol"/>
    <property type="evidence" value="ECO:0007669"/>
    <property type="project" value="TreeGrafter"/>
</dbReference>
<dbReference type="EMBL" id="QQSY01000002">
    <property type="protein sequence ID" value="RDI98954.1"/>
    <property type="molecule type" value="Genomic_DNA"/>
</dbReference>
<keyword evidence="7 14" id="KW-0067">ATP-binding</keyword>
<reference evidence="18 19" key="1">
    <citation type="submission" date="2018-07" db="EMBL/GenBank/DDBJ databases">
        <title>Dyella solisilvae sp. nov., isolated from the pine and broad-leaved mixed forest soil.</title>
        <authorList>
            <person name="Gao Z."/>
            <person name="Qiu L."/>
        </authorList>
    </citation>
    <scope>NUCLEOTIDE SEQUENCE [LARGE SCALE GENOMIC DNA]</scope>
    <source>
        <strain evidence="18 19">DHG54</strain>
    </source>
</reference>
<dbReference type="Gene3D" id="3.40.50.300">
    <property type="entry name" value="P-loop containing nucleotide triphosphate hydrolases"/>
    <property type="match status" value="4"/>
</dbReference>
<dbReference type="InterPro" id="IPR014016">
    <property type="entry name" value="UvrD-like_ATP-bd"/>
</dbReference>
<dbReference type="AlphaFoldDB" id="A0A370K8J0"/>
<dbReference type="RefSeq" id="WP_114825041.1">
    <property type="nucleotide sequence ID" value="NZ_QQSY01000002.1"/>
</dbReference>
<dbReference type="Gene3D" id="3.90.320.10">
    <property type="match status" value="1"/>
</dbReference>
<keyword evidence="10" id="KW-0413">Isomerase</keyword>
<evidence type="ECO:0000256" key="2">
    <source>
        <dbReference type="ARBA" id="ARBA00022741"/>
    </source>
</evidence>
<keyword evidence="18" id="KW-0255">Endonuclease</keyword>
<evidence type="ECO:0000256" key="5">
    <source>
        <dbReference type="ARBA" id="ARBA00022806"/>
    </source>
</evidence>
<evidence type="ECO:0000256" key="11">
    <source>
        <dbReference type="ARBA" id="ARBA00034617"/>
    </source>
</evidence>
<evidence type="ECO:0000256" key="9">
    <source>
        <dbReference type="ARBA" id="ARBA00023204"/>
    </source>
</evidence>
<organism evidence="18 19">
    <name type="scientific">Dyella solisilvae</name>
    <dbReference type="NCBI Taxonomy" id="1920168"/>
    <lineage>
        <taxon>Bacteria</taxon>
        <taxon>Pseudomonadati</taxon>
        <taxon>Pseudomonadota</taxon>
        <taxon>Gammaproteobacteria</taxon>
        <taxon>Lysobacterales</taxon>
        <taxon>Rhodanobacteraceae</taxon>
        <taxon>Dyella</taxon>
    </lineage>
</organism>
<proteinExistence type="predicted"/>
<dbReference type="Pfam" id="PF00580">
    <property type="entry name" value="UvrD-helicase"/>
    <property type="match status" value="1"/>
</dbReference>
<dbReference type="PANTHER" id="PTHR11070">
    <property type="entry name" value="UVRD / RECB / PCRA DNA HELICASE FAMILY MEMBER"/>
    <property type="match status" value="1"/>
</dbReference>
<dbReference type="EC" id="5.6.2.4" evidence="12"/>
<keyword evidence="9" id="KW-0234">DNA repair</keyword>
<feature type="binding site" evidence="14">
    <location>
        <begin position="29"/>
        <end position="36"/>
    </location>
    <ligand>
        <name>ATP</name>
        <dbReference type="ChEBI" id="CHEBI:30616"/>
    </ligand>
</feature>
<evidence type="ECO:0000259" key="16">
    <source>
        <dbReference type="PROSITE" id="PS51198"/>
    </source>
</evidence>
<sequence length="1133" mass="122389">MTAASKALRDDAARRDAINVHDRSILVEAGAGSGKTAVMAGRIAAILAKGIAPKSIAAVTFTELAASELLIRVHDFVSDLEAGTIPTELRIAFPNGLSDTHKVNLAGASAAIDEITCSTIHGFCQRLIKPYPVEANIDPGASVMDRNQADLAFIEIVEAWLREQLSGGEGGIIAEMVLQDPGETVGLIHKIVANLRKRHIVSAPAVTPLAPHLRTFCDASDAFVKFIRTAPAVEEETAVFACRFAGMAKALDNGPVSDTPVGLVRLLVSQPHSDLCTKSGTFLAFKKKGKWVDAAKREGLAKADGERLNTAAEGHYAACCQAWLTMLQNVASRVLSDLIAQVQPVLHRFRDYKRSAALLDFDDLIFAARDLLRDHDDVRRALAARFSHVLVDEFQDTDPLQTEIFWRLCGEPPTDGETLNWTAFTIRPGALFLVGDPKQAIYRFRGADVGAYVRARDALLAQDADSVLSISTNFRSCAPILSYVNERFESLLSSNGQPGFTALDPFHADRGEALCVAALDVAVADENGKASAEHQRDAEAEAVAAMCARLIGSEKILDRRSGASRVCRPGDIALLAPTGSDLWRYEEALERHGIPVATQAGKGLFRRQEIQDLIALTRVLADRRDTLALGALLRGPLVGLTEEELLDIIWALPRSADQPDALPGLDLGVDACEITHPLARSTIEKLQTLYRRTNSTTPHDLLSQAVDIMRVRPILLERHRGQAERALANVDLYLSLTTAFAVRGLRAFAEAMTAAWTDEARAVEGRPDAQEEAIALYTMHAAKGLEWPIVVPVNTMTGIMAPEGAVTDRDSNVFYCPVFGVKPTGYDEVRDAEKAELDRERIRLWYVAATRARELLVLPRLDAAPSKSAWISLLDLSLSELPALGLEHLSPDMGATTTTEGNNQTRETFAAEAAAIAARERRLTWLAPSRDEGDTGPALTPEGGEIWAPNEGQPPQDESVPSSVQGGRERGLILHKLLEEVLTGETEEGATVVTERARALIVAIGKAAVDDPAAGLSPVELSGCVIRTLALPEIVELRPTLASEFPVYASTVIDEVEQAAVGIADAISFDPDGKPRVVIDWKSDVQPAAETIDHYRAQVRNYLDMIGAERGLIVLVTTGEILTVAPSQIGASK</sequence>
<feature type="domain" description="UvrD-like helicase ATP-binding" evidence="16">
    <location>
        <begin position="8"/>
        <end position="477"/>
    </location>
</feature>
<evidence type="ECO:0000256" key="4">
    <source>
        <dbReference type="ARBA" id="ARBA00022801"/>
    </source>
</evidence>
<dbReference type="PANTHER" id="PTHR11070:SF23">
    <property type="entry name" value="RECBCD ENZYME SUBUNIT RECB"/>
    <property type="match status" value="1"/>
</dbReference>
<dbReference type="Pfam" id="PF13361">
    <property type="entry name" value="UvrD_C"/>
    <property type="match status" value="2"/>
</dbReference>
<comment type="catalytic activity">
    <reaction evidence="11">
        <text>Couples ATP hydrolysis with the unwinding of duplex DNA by translocating in the 3'-5' direction.</text>
        <dbReference type="EC" id="5.6.2.4"/>
    </reaction>
</comment>
<keyword evidence="3" id="KW-0227">DNA damage</keyword>
<comment type="caution">
    <text evidence="18">The sequence shown here is derived from an EMBL/GenBank/DDBJ whole genome shotgun (WGS) entry which is preliminary data.</text>
</comment>
<evidence type="ECO:0000256" key="6">
    <source>
        <dbReference type="ARBA" id="ARBA00022839"/>
    </source>
</evidence>
<dbReference type="GO" id="GO:0005524">
    <property type="term" value="F:ATP binding"/>
    <property type="evidence" value="ECO:0007669"/>
    <property type="project" value="UniProtKB-UniRule"/>
</dbReference>
<evidence type="ECO:0000256" key="1">
    <source>
        <dbReference type="ARBA" id="ARBA00022722"/>
    </source>
</evidence>
<evidence type="ECO:0000256" key="13">
    <source>
        <dbReference type="ARBA" id="ARBA00048988"/>
    </source>
</evidence>
<keyword evidence="8" id="KW-0238">DNA-binding</keyword>
<evidence type="ECO:0000259" key="17">
    <source>
        <dbReference type="PROSITE" id="PS51217"/>
    </source>
</evidence>
<dbReference type="SUPFAM" id="SSF52540">
    <property type="entry name" value="P-loop containing nucleoside triphosphate hydrolases"/>
    <property type="match status" value="1"/>
</dbReference>
<dbReference type="InterPro" id="IPR011604">
    <property type="entry name" value="PDDEXK-like_dom_sf"/>
</dbReference>
<evidence type="ECO:0000256" key="15">
    <source>
        <dbReference type="SAM" id="MobiDB-lite"/>
    </source>
</evidence>
<name>A0A370K8J0_9GAMM</name>
<evidence type="ECO:0000313" key="19">
    <source>
        <dbReference type="Proteomes" id="UP000254711"/>
    </source>
</evidence>
<keyword evidence="2 14" id="KW-0547">Nucleotide-binding</keyword>
<dbReference type="PROSITE" id="PS51217">
    <property type="entry name" value="UVRD_HELICASE_CTER"/>
    <property type="match status" value="1"/>
</dbReference>
<dbReference type="PROSITE" id="PS51198">
    <property type="entry name" value="UVRD_HELICASE_ATP_BIND"/>
    <property type="match status" value="1"/>
</dbReference>
<dbReference type="InterPro" id="IPR027417">
    <property type="entry name" value="P-loop_NTPase"/>
</dbReference>
<dbReference type="GO" id="GO:0003677">
    <property type="term" value="F:DNA binding"/>
    <property type="evidence" value="ECO:0007669"/>
    <property type="project" value="UniProtKB-KW"/>
</dbReference>
<dbReference type="InterPro" id="IPR014017">
    <property type="entry name" value="DNA_helicase_UvrD-like_C"/>
</dbReference>
<dbReference type="InterPro" id="IPR000212">
    <property type="entry name" value="DNA_helicase_UvrD/REP"/>
</dbReference>
<evidence type="ECO:0000313" key="18">
    <source>
        <dbReference type="EMBL" id="RDI98954.1"/>
    </source>
</evidence>
<dbReference type="GO" id="GO:0004527">
    <property type="term" value="F:exonuclease activity"/>
    <property type="evidence" value="ECO:0007669"/>
    <property type="project" value="UniProtKB-KW"/>
</dbReference>
<protein>
    <recommendedName>
        <fullName evidence="12">DNA 3'-5' helicase</fullName>
        <ecNumber evidence="12">5.6.2.4</ecNumber>
    </recommendedName>
</protein>
<evidence type="ECO:0000256" key="12">
    <source>
        <dbReference type="ARBA" id="ARBA00034808"/>
    </source>
</evidence>
<keyword evidence="1" id="KW-0540">Nuclease</keyword>
<feature type="domain" description="UvrD-like helicase C-terminal" evidence="17">
    <location>
        <begin position="478"/>
        <end position="784"/>
    </location>
</feature>
<comment type="catalytic activity">
    <reaction evidence="13">
        <text>ATP + H2O = ADP + phosphate + H(+)</text>
        <dbReference type="Rhea" id="RHEA:13065"/>
        <dbReference type="ChEBI" id="CHEBI:15377"/>
        <dbReference type="ChEBI" id="CHEBI:15378"/>
        <dbReference type="ChEBI" id="CHEBI:30616"/>
        <dbReference type="ChEBI" id="CHEBI:43474"/>
        <dbReference type="ChEBI" id="CHEBI:456216"/>
        <dbReference type="EC" id="5.6.2.4"/>
    </reaction>
</comment>
<evidence type="ECO:0000256" key="10">
    <source>
        <dbReference type="ARBA" id="ARBA00023235"/>
    </source>
</evidence>
<keyword evidence="6" id="KW-0269">Exonuclease</keyword>
<keyword evidence="19" id="KW-1185">Reference proteome</keyword>
<feature type="region of interest" description="Disordered" evidence="15">
    <location>
        <begin position="925"/>
        <end position="966"/>
    </location>
</feature>
<dbReference type="GO" id="GO:0043138">
    <property type="term" value="F:3'-5' DNA helicase activity"/>
    <property type="evidence" value="ECO:0007669"/>
    <property type="project" value="UniProtKB-EC"/>
</dbReference>
<keyword evidence="5 14" id="KW-0347">Helicase</keyword>
<evidence type="ECO:0000256" key="7">
    <source>
        <dbReference type="ARBA" id="ARBA00022840"/>
    </source>
</evidence>